<reference evidence="1 2" key="2">
    <citation type="journal article" date="2012" name="Proc. Natl. Acad. Sci. U.S.A.">
        <title>Antigenic diversity is generated by distinct evolutionary mechanisms in African trypanosome species.</title>
        <authorList>
            <person name="Jackson A.P."/>
            <person name="Berry A."/>
            <person name="Aslett M."/>
            <person name="Allison H.C."/>
            <person name="Burton P."/>
            <person name="Vavrova-Anderson J."/>
            <person name="Brown R."/>
            <person name="Browne H."/>
            <person name="Corton N."/>
            <person name="Hauser H."/>
            <person name="Gamble J."/>
            <person name="Gilderthorp R."/>
            <person name="Marcello L."/>
            <person name="McQuillan J."/>
            <person name="Otto T.D."/>
            <person name="Quail M.A."/>
            <person name="Sanders M.J."/>
            <person name="van Tonder A."/>
            <person name="Ginger M.L."/>
            <person name="Field M.C."/>
            <person name="Barry J.D."/>
            <person name="Hertz-Fowler C."/>
            <person name="Berriman M."/>
        </authorList>
    </citation>
    <scope>NUCLEOTIDE SEQUENCE [LARGE SCALE GENOMIC DNA]</scope>
    <source>
        <strain evidence="1 2">IL3000</strain>
    </source>
</reference>
<accession>F9W7R2</accession>
<evidence type="ECO:0000313" key="2">
    <source>
        <dbReference type="Proteomes" id="UP000000702"/>
    </source>
</evidence>
<dbReference type="Proteomes" id="UP000000702">
    <property type="component" value="Unassembled WGS sequence"/>
</dbReference>
<dbReference type="VEuPathDB" id="TriTrypDB:TcIL3000_0_40030"/>
<dbReference type="EMBL" id="CAEQ01001069">
    <property type="protein sequence ID" value="CCD13234.1"/>
    <property type="molecule type" value="Genomic_DNA"/>
</dbReference>
<reference evidence="2" key="1">
    <citation type="submission" date="2011-07" db="EMBL/GenBank/DDBJ databases">
        <title>Divergent evolution of antigenic variation in African trypanosomes.</title>
        <authorList>
            <person name="Jackson A.P."/>
            <person name="Berry A."/>
            <person name="Allison H.C."/>
            <person name="Burton P."/>
            <person name="Anderson J."/>
            <person name="Aslett M."/>
            <person name="Brown R."/>
            <person name="Corton N."/>
            <person name="Harris D."/>
            <person name="Hauser H."/>
            <person name="Gamble J."/>
            <person name="Gilderthorp R."/>
            <person name="McQuillan J."/>
            <person name="Quail M.A."/>
            <person name="Sanders M."/>
            <person name="Van Tonder A."/>
            <person name="Ginger M.L."/>
            <person name="Donelson J.E."/>
            <person name="Field M.C."/>
            <person name="Barry J.D."/>
            <person name="Berriman M."/>
            <person name="Hertz-Fowler C."/>
        </authorList>
    </citation>
    <scope>NUCLEOTIDE SEQUENCE [LARGE SCALE GENOMIC DNA]</scope>
    <source>
        <strain evidence="2">IL3000</strain>
    </source>
</reference>
<sequence length="459" mass="51621">MLAVSRFVCCEHTYQRVVDRVHVSRCHHQLISSRYWECSTPSKALATLSVLVRSRTFIDRLDKAATGALDAMVPSMTRNERALLRKLSAFLGLRCATVCERPPLVPNPNVVVITLYSAFMGEGPLTLTELNLNDSFSSDCVSQLNVTCTLMLFEMMTSSTFLPGASWRSDDGLNSLLARLRHDVMHDGAIDFRTLKWIIERLNGTSGVLGRQQVECARLLKACVKRLNDILPHLSMSECLLILPLLDSPLYERPFIVCSDIVRRLAVCDELEMYGVETSTLLGVLACGSLDWTVLLKICRALQRDLRVGDLSKRESLFLLSALTARLSACDAARSVREGDIEEKFCEELFVQLYVNVKHMTAAECVEVLGGLEVMYVSSVISAPPSDLVEKLRKKAFFNFQQDITRGHTKAEQVEHALESLQRLEELLKRCLLLPILERDMRTIMDLRAGLVRELKRIG</sequence>
<name>F9W7R2_TRYCI</name>
<dbReference type="AlphaFoldDB" id="F9W7R2"/>
<dbReference type="OMA" id="LCVRRIH"/>
<organism evidence="1 2">
    <name type="scientific">Trypanosoma congolense (strain IL3000)</name>
    <dbReference type="NCBI Taxonomy" id="1068625"/>
    <lineage>
        <taxon>Eukaryota</taxon>
        <taxon>Discoba</taxon>
        <taxon>Euglenozoa</taxon>
        <taxon>Kinetoplastea</taxon>
        <taxon>Metakinetoplastina</taxon>
        <taxon>Trypanosomatida</taxon>
        <taxon>Trypanosomatidae</taxon>
        <taxon>Trypanosoma</taxon>
        <taxon>Nannomonas</taxon>
    </lineage>
</organism>
<protein>
    <submittedName>
        <fullName evidence="1">WGS project CAEQ00000000 data, annotated contig 1644</fullName>
    </submittedName>
</protein>
<proteinExistence type="predicted"/>
<comment type="caution">
    <text evidence="1">The sequence shown here is derived from an EMBL/GenBank/DDBJ whole genome shotgun (WGS) entry which is preliminary data.</text>
</comment>
<gene>
    <name evidence="1" type="ORF">TCIL3000_0_40030</name>
</gene>
<evidence type="ECO:0000313" key="1">
    <source>
        <dbReference type="EMBL" id="CCD13234.1"/>
    </source>
</evidence>
<keyword evidence="2" id="KW-1185">Reference proteome</keyword>